<evidence type="ECO:0000256" key="2">
    <source>
        <dbReference type="ARBA" id="ARBA00023067"/>
    </source>
</evidence>
<organism evidence="6 7">
    <name type="scientific">Rubrivirga litoralis</name>
    <dbReference type="NCBI Taxonomy" id="3075598"/>
    <lineage>
        <taxon>Bacteria</taxon>
        <taxon>Pseudomonadati</taxon>
        <taxon>Rhodothermota</taxon>
        <taxon>Rhodothermia</taxon>
        <taxon>Rhodothermales</taxon>
        <taxon>Rubricoccaceae</taxon>
        <taxon>Rubrivirga</taxon>
    </lineage>
</organism>
<accession>A0ABU3BQP9</accession>
<dbReference type="Proteomes" id="UP001267426">
    <property type="component" value="Unassembled WGS sequence"/>
</dbReference>
<dbReference type="CDD" id="cd13832">
    <property type="entry name" value="IHF"/>
    <property type="match status" value="1"/>
</dbReference>
<reference evidence="6 7" key="1">
    <citation type="submission" date="2023-09" db="EMBL/GenBank/DDBJ databases">
        <authorList>
            <person name="Rey-Velasco X."/>
        </authorList>
    </citation>
    <scope>NUCLEOTIDE SEQUENCE [LARGE SCALE GENOMIC DNA]</scope>
    <source>
        <strain evidence="6 7">F394</strain>
    </source>
</reference>
<dbReference type="RefSeq" id="WP_311662975.1">
    <property type="nucleotide sequence ID" value="NZ_JAVRHT010000014.1"/>
</dbReference>
<dbReference type="PANTHER" id="PTHR33175:SF3">
    <property type="entry name" value="DNA-BINDING PROTEIN HU-BETA"/>
    <property type="match status" value="1"/>
</dbReference>
<dbReference type="PRINTS" id="PR01727">
    <property type="entry name" value="DNABINDINGHU"/>
</dbReference>
<comment type="similarity">
    <text evidence="1 4">Belongs to the bacterial histone-like protein family.</text>
</comment>
<evidence type="ECO:0000313" key="6">
    <source>
        <dbReference type="EMBL" id="MDT0631618.1"/>
    </source>
</evidence>
<dbReference type="InterPro" id="IPR020816">
    <property type="entry name" value="Histone-like_DNA-bd_CS"/>
</dbReference>
<evidence type="ECO:0000256" key="3">
    <source>
        <dbReference type="ARBA" id="ARBA00023125"/>
    </source>
</evidence>
<sequence>MLPARLARRPVTKAQIVDRIAAATGLTKMETEAVVDGFMQTVLDAVAEGERVELRGFGTFRAVERAPRTARNPRTDQPVPVPRRMAPVFKPAQDFRRRVEEQGEDRLTGA</sequence>
<keyword evidence="7" id="KW-1185">Reference proteome</keyword>
<feature type="compositionally biased region" description="Basic and acidic residues" evidence="5">
    <location>
        <begin position="93"/>
        <end position="110"/>
    </location>
</feature>
<dbReference type="Pfam" id="PF00216">
    <property type="entry name" value="Bac_DNA_binding"/>
    <property type="match status" value="1"/>
</dbReference>
<proteinExistence type="inferred from homology"/>
<dbReference type="Gene3D" id="4.10.520.10">
    <property type="entry name" value="IHF-like DNA-binding proteins"/>
    <property type="match status" value="1"/>
</dbReference>
<name>A0ABU3BQP9_9BACT</name>
<dbReference type="EMBL" id="JAVRHT010000014">
    <property type="protein sequence ID" value="MDT0631618.1"/>
    <property type="molecule type" value="Genomic_DNA"/>
</dbReference>
<dbReference type="InterPro" id="IPR000119">
    <property type="entry name" value="Hist_DNA-bd"/>
</dbReference>
<dbReference type="PROSITE" id="PS00045">
    <property type="entry name" value="HISTONE_LIKE"/>
    <property type="match status" value="1"/>
</dbReference>
<evidence type="ECO:0000313" key="7">
    <source>
        <dbReference type="Proteomes" id="UP001267426"/>
    </source>
</evidence>
<dbReference type="GO" id="GO:0003677">
    <property type="term" value="F:DNA binding"/>
    <property type="evidence" value="ECO:0007669"/>
    <property type="project" value="UniProtKB-KW"/>
</dbReference>
<comment type="caution">
    <text evidence="6">The sequence shown here is derived from an EMBL/GenBank/DDBJ whole genome shotgun (WGS) entry which is preliminary data.</text>
</comment>
<feature type="region of interest" description="Disordered" evidence="5">
    <location>
        <begin position="65"/>
        <end position="110"/>
    </location>
</feature>
<dbReference type="InterPro" id="IPR010992">
    <property type="entry name" value="IHF-like_DNA-bd_dom_sf"/>
</dbReference>
<dbReference type="PANTHER" id="PTHR33175">
    <property type="entry name" value="DNA-BINDING PROTEIN HU"/>
    <property type="match status" value="1"/>
</dbReference>
<protein>
    <submittedName>
        <fullName evidence="6">HU family DNA-binding protein</fullName>
    </submittedName>
</protein>
<keyword evidence="2" id="KW-0226">DNA condensation</keyword>
<evidence type="ECO:0000256" key="5">
    <source>
        <dbReference type="SAM" id="MobiDB-lite"/>
    </source>
</evidence>
<dbReference type="SUPFAM" id="SSF47729">
    <property type="entry name" value="IHF-like DNA-binding proteins"/>
    <property type="match status" value="1"/>
</dbReference>
<gene>
    <name evidence="6" type="ORF">RM540_07630</name>
</gene>
<keyword evidence="3 6" id="KW-0238">DNA-binding</keyword>
<evidence type="ECO:0000256" key="4">
    <source>
        <dbReference type="RuleBase" id="RU003939"/>
    </source>
</evidence>
<dbReference type="SMART" id="SM00411">
    <property type="entry name" value="BHL"/>
    <property type="match status" value="1"/>
</dbReference>
<evidence type="ECO:0000256" key="1">
    <source>
        <dbReference type="ARBA" id="ARBA00010529"/>
    </source>
</evidence>